<dbReference type="InterPro" id="IPR014245">
    <property type="entry name" value="Spore_III_AF"/>
</dbReference>
<protein>
    <submittedName>
        <fullName evidence="2">Stage III sporulation protein AF</fullName>
    </submittedName>
</protein>
<dbReference type="RefSeq" id="WP_386047299.1">
    <property type="nucleotide sequence ID" value="NZ_JBHUIO010000008.1"/>
</dbReference>
<evidence type="ECO:0000256" key="1">
    <source>
        <dbReference type="SAM" id="Phobius"/>
    </source>
</evidence>
<keyword evidence="1" id="KW-0472">Membrane</keyword>
<dbReference type="EMBL" id="JBHUIO010000008">
    <property type="protein sequence ID" value="MFD2170909.1"/>
    <property type="molecule type" value="Genomic_DNA"/>
</dbReference>
<feature type="transmembrane region" description="Helical" evidence="1">
    <location>
        <begin position="12"/>
        <end position="31"/>
    </location>
</feature>
<organism evidence="2 3">
    <name type="scientific">Tumebacillus lipolyticus</name>
    <dbReference type="NCBI Taxonomy" id="1280370"/>
    <lineage>
        <taxon>Bacteria</taxon>
        <taxon>Bacillati</taxon>
        <taxon>Bacillota</taxon>
        <taxon>Bacilli</taxon>
        <taxon>Bacillales</taxon>
        <taxon>Alicyclobacillaceae</taxon>
        <taxon>Tumebacillus</taxon>
    </lineage>
</organism>
<gene>
    <name evidence="2" type="primary">spoIIIAF</name>
    <name evidence="2" type="ORF">ACFSOY_13035</name>
</gene>
<keyword evidence="1" id="KW-1133">Transmembrane helix</keyword>
<feature type="transmembrane region" description="Helical" evidence="1">
    <location>
        <begin position="37"/>
        <end position="55"/>
    </location>
</feature>
<dbReference type="Pfam" id="PF09581">
    <property type="entry name" value="Spore_III_AF"/>
    <property type="match status" value="1"/>
</dbReference>
<reference evidence="3" key="1">
    <citation type="journal article" date="2019" name="Int. J. Syst. Evol. Microbiol.">
        <title>The Global Catalogue of Microorganisms (GCM) 10K type strain sequencing project: providing services to taxonomists for standard genome sequencing and annotation.</title>
        <authorList>
            <consortium name="The Broad Institute Genomics Platform"/>
            <consortium name="The Broad Institute Genome Sequencing Center for Infectious Disease"/>
            <person name="Wu L."/>
            <person name="Ma J."/>
        </authorList>
    </citation>
    <scope>NUCLEOTIDE SEQUENCE [LARGE SCALE GENOMIC DNA]</scope>
    <source>
        <strain evidence="3">CGMCC 1.13574</strain>
    </source>
</reference>
<sequence length="212" mass="23967">MIDFLSEWMRGLILIIFLAVVLDMILPNNAMQRYVKLVMGLLIILLMLSPLLKLYGTSVYEMDFTLEKMFAKEGGEMKSLDEIAQKGALLQEQQANNALEQWKAMVAENVKKSVEGKHEVAVDAVELEVTKSEKAEPFSIEHLSVAIMQKRSAGEVKQVREIEPIAIGERKQDETAFASTRVQNELTAKILAQLADEYQVPKSKISVVWQER</sequence>
<name>A0ABW4ZZX8_9BACL</name>
<dbReference type="NCBIfam" id="TIGR02896">
    <property type="entry name" value="spore_III_AF"/>
    <property type="match status" value="1"/>
</dbReference>
<keyword evidence="3" id="KW-1185">Reference proteome</keyword>
<accession>A0ABW4ZZX8</accession>
<evidence type="ECO:0000313" key="3">
    <source>
        <dbReference type="Proteomes" id="UP001597343"/>
    </source>
</evidence>
<keyword evidence="1" id="KW-0812">Transmembrane</keyword>
<proteinExistence type="predicted"/>
<dbReference type="Proteomes" id="UP001597343">
    <property type="component" value="Unassembled WGS sequence"/>
</dbReference>
<comment type="caution">
    <text evidence="2">The sequence shown here is derived from an EMBL/GenBank/DDBJ whole genome shotgun (WGS) entry which is preliminary data.</text>
</comment>
<evidence type="ECO:0000313" key="2">
    <source>
        <dbReference type="EMBL" id="MFD2170909.1"/>
    </source>
</evidence>